<evidence type="ECO:0000313" key="2">
    <source>
        <dbReference type="Proteomes" id="UP000249464"/>
    </source>
</evidence>
<reference evidence="1 2" key="1">
    <citation type="submission" date="2016-11" db="EMBL/GenBank/DDBJ databases">
        <authorList>
            <person name="Jaros S."/>
            <person name="Januszkiewicz K."/>
            <person name="Wedrychowicz H."/>
        </authorList>
    </citation>
    <scope>NUCLEOTIDE SEQUENCE [LARGE SCALE GENOMIC DNA]</scope>
</reference>
<dbReference type="Proteomes" id="UP000249464">
    <property type="component" value="Unassembled WGS sequence"/>
</dbReference>
<evidence type="ECO:0000313" key="1">
    <source>
        <dbReference type="EMBL" id="SGY14501.1"/>
    </source>
</evidence>
<sequence length="81" mass="9274">MRCRGRCEDRGLTSAAPYTNHQGSRHVRISEHYVRERVAEKEIDVVYIATADMFADIFTKALGPKPFLFHRENLGLRVAVV</sequence>
<keyword evidence="2" id="KW-1185">Reference proteome</keyword>
<dbReference type="EMBL" id="FQNC01000012">
    <property type="protein sequence ID" value="SGY14501.1"/>
    <property type="molecule type" value="Genomic_DNA"/>
</dbReference>
<proteinExistence type="predicted"/>
<dbReference type="AlphaFoldDB" id="A0A2X0LVC7"/>
<accession>A0A2X0LVC7</accession>
<protein>
    <submittedName>
        <fullName evidence="1">BQ5605_C010g06207 protein</fullName>
    </submittedName>
</protein>
<name>A0A2X0LVC7_9BASI</name>
<gene>
    <name evidence="1" type="primary">BQ5605_C010g06207</name>
    <name evidence="1" type="ORF">BQ5605_C010G06207</name>
</gene>
<organism evidence="1 2">
    <name type="scientific">Microbotryum silenes-dioicae</name>
    <dbReference type="NCBI Taxonomy" id="796604"/>
    <lineage>
        <taxon>Eukaryota</taxon>
        <taxon>Fungi</taxon>
        <taxon>Dikarya</taxon>
        <taxon>Basidiomycota</taxon>
        <taxon>Pucciniomycotina</taxon>
        <taxon>Microbotryomycetes</taxon>
        <taxon>Microbotryales</taxon>
        <taxon>Microbotryaceae</taxon>
        <taxon>Microbotryum</taxon>
    </lineage>
</organism>